<dbReference type="Gene3D" id="1.10.10.60">
    <property type="entry name" value="Homeodomain-like"/>
    <property type="match status" value="1"/>
</dbReference>
<dbReference type="PANTHER" id="PTHR46796">
    <property type="entry name" value="HTH-TYPE TRANSCRIPTIONAL ACTIVATOR RHAS-RELATED"/>
    <property type="match status" value="1"/>
</dbReference>
<dbReference type="Pfam" id="PF20240">
    <property type="entry name" value="DUF6597"/>
    <property type="match status" value="1"/>
</dbReference>
<keyword evidence="2" id="KW-0238">DNA-binding</keyword>
<evidence type="ECO:0000256" key="3">
    <source>
        <dbReference type="ARBA" id="ARBA00023163"/>
    </source>
</evidence>
<dbReference type="SMART" id="SM00342">
    <property type="entry name" value="HTH_ARAC"/>
    <property type="match status" value="1"/>
</dbReference>
<comment type="caution">
    <text evidence="5">The sequence shown here is derived from an EMBL/GenBank/DDBJ whole genome shotgun (WGS) entry which is preliminary data.</text>
</comment>
<reference evidence="5 6" key="1">
    <citation type="submission" date="2019-12" db="EMBL/GenBank/DDBJ databases">
        <title>Mucilaginibacter sp. HME9299 genome sequencing and assembly.</title>
        <authorList>
            <person name="Kang H."/>
            <person name="Kim H."/>
            <person name="Joh K."/>
        </authorList>
    </citation>
    <scope>NUCLEOTIDE SEQUENCE [LARGE SCALE GENOMIC DNA]</scope>
    <source>
        <strain evidence="5 6">HME9299</strain>
    </source>
</reference>
<evidence type="ECO:0000259" key="4">
    <source>
        <dbReference type="PROSITE" id="PS01124"/>
    </source>
</evidence>
<dbReference type="Pfam" id="PF12833">
    <property type="entry name" value="HTH_18"/>
    <property type="match status" value="1"/>
</dbReference>
<keyword evidence="1" id="KW-0805">Transcription regulation</keyword>
<evidence type="ECO:0000256" key="1">
    <source>
        <dbReference type="ARBA" id="ARBA00023015"/>
    </source>
</evidence>
<dbReference type="OrthoDB" id="323290at2"/>
<dbReference type="InterPro" id="IPR018060">
    <property type="entry name" value="HTH_AraC"/>
</dbReference>
<keyword evidence="6" id="KW-1185">Reference proteome</keyword>
<dbReference type="EMBL" id="WQLA01000003">
    <property type="protein sequence ID" value="MVN91493.1"/>
    <property type="molecule type" value="Genomic_DNA"/>
</dbReference>
<dbReference type="RefSeq" id="WP_157541751.1">
    <property type="nucleotide sequence ID" value="NZ_WQLA01000003.1"/>
</dbReference>
<feature type="domain" description="HTH araC/xylS-type" evidence="4">
    <location>
        <begin position="160"/>
        <end position="259"/>
    </location>
</feature>
<name>A0A6I4IQD4_9SPHI</name>
<evidence type="ECO:0000313" key="5">
    <source>
        <dbReference type="EMBL" id="MVN91493.1"/>
    </source>
</evidence>
<sequence length="269" mass="30880">MNYVTIAPPAHLKSFVRYFWALEYTLAPGEQNYVYRSIADGCAEIVFHVKGLFDDLLDTSVQKGWRSGMHFQSSRYTRFITSEDFVIFGAYLYPYAVPLLFNFSAQEGSNLSVELDGFLSASDAKRLEEQIVLADNHAKRAEILSHYLSARLTTVQRKDESIIASIQQVIHSNQPHTVSRLANQANLSMRQFDRKFKHYAGFSPKFYAKISRLHDALERYSGHQTLTQIAVDCGYYDQSHFIHDVKAFTGYHPKAYFSGKAEGTQFREW</sequence>
<protein>
    <submittedName>
        <fullName evidence="5">Helix-turn-helix domain-containing protein</fullName>
    </submittedName>
</protein>
<dbReference type="InterPro" id="IPR050204">
    <property type="entry name" value="AraC_XylS_family_regulators"/>
</dbReference>
<dbReference type="PROSITE" id="PS01124">
    <property type="entry name" value="HTH_ARAC_FAMILY_2"/>
    <property type="match status" value="1"/>
</dbReference>
<dbReference type="SUPFAM" id="SSF46689">
    <property type="entry name" value="Homeodomain-like"/>
    <property type="match status" value="2"/>
</dbReference>
<dbReference type="GO" id="GO:0003700">
    <property type="term" value="F:DNA-binding transcription factor activity"/>
    <property type="evidence" value="ECO:0007669"/>
    <property type="project" value="InterPro"/>
</dbReference>
<accession>A0A6I4IQD4</accession>
<dbReference type="InterPro" id="IPR009057">
    <property type="entry name" value="Homeodomain-like_sf"/>
</dbReference>
<evidence type="ECO:0000313" key="6">
    <source>
        <dbReference type="Proteomes" id="UP000434850"/>
    </source>
</evidence>
<dbReference type="PANTHER" id="PTHR46796:SF13">
    <property type="entry name" value="HTH-TYPE TRANSCRIPTIONAL ACTIVATOR RHAS"/>
    <property type="match status" value="1"/>
</dbReference>
<organism evidence="5 6">
    <name type="scientific">Mucilaginibacter aquatilis</name>
    <dbReference type="NCBI Taxonomy" id="1517760"/>
    <lineage>
        <taxon>Bacteria</taxon>
        <taxon>Pseudomonadati</taxon>
        <taxon>Bacteroidota</taxon>
        <taxon>Sphingobacteriia</taxon>
        <taxon>Sphingobacteriales</taxon>
        <taxon>Sphingobacteriaceae</taxon>
        <taxon>Mucilaginibacter</taxon>
    </lineage>
</organism>
<dbReference type="Proteomes" id="UP000434850">
    <property type="component" value="Unassembled WGS sequence"/>
</dbReference>
<dbReference type="AlphaFoldDB" id="A0A6I4IQD4"/>
<evidence type="ECO:0000256" key="2">
    <source>
        <dbReference type="ARBA" id="ARBA00023125"/>
    </source>
</evidence>
<proteinExistence type="predicted"/>
<dbReference type="InterPro" id="IPR046532">
    <property type="entry name" value="DUF6597"/>
</dbReference>
<keyword evidence="3" id="KW-0804">Transcription</keyword>
<dbReference type="GO" id="GO:0043565">
    <property type="term" value="F:sequence-specific DNA binding"/>
    <property type="evidence" value="ECO:0007669"/>
    <property type="project" value="InterPro"/>
</dbReference>
<gene>
    <name evidence="5" type="ORF">GO816_10190</name>
</gene>